<keyword evidence="3 6" id="KW-0812">Transmembrane</keyword>
<keyword evidence="5 6" id="KW-0472">Membrane</keyword>
<evidence type="ECO:0000256" key="4">
    <source>
        <dbReference type="ARBA" id="ARBA00022989"/>
    </source>
</evidence>
<dbReference type="Proteomes" id="UP000199467">
    <property type="component" value="Unassembled WGS sequence"/>
</dbReference>
<dbReference type="InterPro" id="IPR013525">
    <property type="entry name" value="ABC2_TM"/>
</dbReference>
<feature type="transmembrane region" description="Helical" evidence="6">
    <location>
        <begin position="69"/>
        <end position="92"/>
    </location>
</feature>
<dbReference type="AlphaFoldDB" id="A0A1G6V239"/>
<feature type="transmembrane region" description="Helical" evidence="6">
    <location>
        <begin position="232"/>
        <end position="257"/>
    </location>
</feature>
<keyword evidence="8" id="KW-1185">Reference proteome</keyword>
<evidence type="ECO:0000256" key="5">
    <source>
        <dbReference type="ARBA" id="ARBA00023136"/>
    </source>
</evidence>
<evidence type="ECO:0000256" key="3">
    <source>
        <dbReference type="ARBA" id="ARBA00022692"/>
    </source>
</evidence>
<name>A0A1G6V239_9GAMM</name>
<dbReference type="RefSeq" id="WP_017679266.1">
    <property type="nucleotide sequence ID" value="NZ_FMZQ01000017.1"/>
</dbReference>
<dbReference type="PIRSF" id="PIRSF006648">
    <property type="entry name" value="DrrB"/>
    <property type="match status" value="1"/>
</dbReference>
<feature type="transmembrane region" description="Helical" evidence="6">
    <location>
        <begin position="113"/>
        <end position="139"/>
    </location>
</feature>
<dbReference type="PRINTS" id="PR00164">
    <property type="entry name" value="ABC2TRNSPORT"/>
</dbReference>
<dbReference type="NCBIfam" id="NF011648">
    <property type="entry name" value="PRK15066.1"/>
    <property type="match status" value="1"/>
</dbReference>
<dbReference type="GO" id="GO:0140359">
    <property type="term" value="F:ABC-type transporter activity"/>
    <property type="evidence" value="ECO:0007669"/>
    <property type="project" value="InterPro"/>
</dbReference>
<dbReference type="Pfam" id="PF01061">
    <property type="entry name" value="ABC2_membrane"/>
    <property type="match status" value="1"/>
</dbReference>
<evidence type="ECO:0000256" key="6">
    <source>
        <dbReference type="RuleBase" id="RU361157"/>
    </source>
</evidence>
<dbReference type="EMBL" id="FMZQ01000017">
    <property type="protein sequence ID" value="SDD47037.1"/>
    <property type="molecule type" value="Genomic_DNA"/>
</dbReference>
<evidence type="ECO:0000313" key="8">
    <source>
        <dbReference type="Proteomes" id="UP000199467"/>
    </source>
</evidence>
<gene>
    <name evidence="7" type="ORF">SAMN05216576_11725</name>
</gene>
<keyword evidence="4 6" id="KW-1133">Transmembrane helix</keyword>
<proteinExistence type="inferred from homology"/>
<feature type="transmembrane region" description="Helical" evidence="6">
    <location>
        <begin position="36"/>
        <end position="54"/>
    </location>
</feature>
<dbReference type="PANTHER" id="PTHR43332:SF2">
    <property type="entry name" value="INNER MEMBRANE TRANSPORT PERMEASE YADH"/>
    <property type="match status" value="1"/>
</dbReference>
<reference evidence="8" key="1">
    <citation type="submission" date="2016-10" db="EMBL/GenBank/DDBJ databases">
        <authorList>
            <person name="Varghese N."/>
            <person name="Submissions S."/>
        </authorList>
    </citation>
    <scope>NUCLEOTIDE SEQUENCE [LARGE SCALE GENOMIC DNA]</scope>
    <source>
        <strain evidence="8">DSM 26382</strain>
    </source>
</reference>
<dbReference type="InterPro" id="IPR047817">
    <property type="entry name" value="ABC2_TM_bact-type"/>
</dbReference>
<protein>
    <recommendedName>
        <fullName evidence="6">Transport permease protein</fullName>
    </recommendedName>
</protein>
<feature type="transmembrane region" description="Helical" evidence="6">
    <location>
        <begin position="151"/>
        <end position="172"/>
    </location>
</feature>
<dbReference type="InterPro" id="IPR052522">
    <property type="entry name" value="ABC-2_transport_permease"/>
</dbReference>
<accession>A0A1G6V239</accession>
<keyword evidence="6" id="KW-1003">Cell membrane</keyword>
<evidence type="ECO:0000256" key="2">
    <source>
        <dbReference type="ARBA" id="ARBA00007783"/>
    </source>
</evidence>
<evidence type="ECO:0000256" key="1">
    <source>
        <dbReference type="ARBA" id="ARBA00004141"/>
    </source>
</evidence>
<keyword evidence="6" id="KW-0813">Transport</keyword>
<dbReference type="InterPro" id="IPR000412">
    <property type="entry name" value="ABC_2_transport"/>
</dbReference>
<comment type="subcellular location">
    <subcellularLocation>
        <location evidence="6">Cell inner membrane</location>
        <topology evidence="6">Multi-pass membrane protein</topology>
    </subcellularLocation>
    <subcellularLocation>
        <location evidence="1">Membrane</location>
        <topology evidence="1">Multi-pass membrane protein</topology>
    </subcellularLocation>
</comment>
<sequence>MTSQYLNSEFAANLVALRTIVHREIRRFVRIWPQTLLPPAITMVLYFVIFGNLIGRQIGDMGGFSYMEYIVPGLIMMSVITNSYGNVVSSFFGSKFQRNVEELLVSPVSPHTILIGFVVGGVLRGLAVGFIVTLLSLFFTHLQVHHLGVTVLVVLLTATIFSLGGFVNAVYARNFDDISIIPTFVLTPLTYLGGVFYSITLLPPFWQTVSLGNPILHMVNAFRYGILGVSDIRIGVAVGFMLLATAALYALCIRLLVSGRGMRQ</sequence>
<dbReference type="PANTHER" id="PTHR43332">
    <property type="entry name" value="INNER MEMBRANE TRANSPORT PERMEASE YADH-RELATED"/>
    <property type="match status" value="1"/>
</dbReference>
<feature type="transmembrane region" description="Helical" evidence="6">
    <location>
        <begin position="184"/>
        <end position="206"/>
    </location>
</feature>
<dbReference type="PROSITE" id="PS51012">
    <property type="entry name" value="ABC_TM2"/>
    <property type="match status" value="1"/>
</dbReference>
<dbReference type="GO" id="GO:0043190">
    <property type="term" value="C:ATP-binding cassette (ABC) transporter complex"/>
    <property type="evidence" value="ECO:0007669"/>
    <property type="project" value="InterPro"/>
</dbReference>
<organism evidence="7 8">
    <name type="scientific">Ectopseudomonas chengduensis</name>
    <dbReference type="NCBI Taxonomy" id="489632"/>
    <lineage>
        <taxon>Bacteria</taxon>
        <taxon>Pseudomonadati</taxon>
        <taxon>Pseudomonadota</taxon>
        <taxon>Gammaproteobacteria</taxon>
        <taxon>Pseudomonadales</taxon>
        <taxon>Pseudomonadaceae</taxon>
        <taxon>Ectopseudomonas</taxon>
    </lineage>
</organism>
<comment type="similarity">
    <text evidence="2 6">Belongs to the ABC-2 integral membrane protein family.</text>
</comment>
<evidence type="ECO:0000313" key="7">
    <source>
        <dbReference type="EMBL" id="SDD47037.1"/>
    </source>
</evidence>